<comment type="caution">
    <text evidence="11">The sequence shown here is derived from an EMBL/GenBank/DDBJ whole genome shotgun (WGS) entry which is preliminary data.</text>
</comment>
<evidence type="ECO:0000256" key="9">
    <source>
        <dbReference type="SAM" id="SignalP"/>
    </source>
</evidence>
<evidence type="ECO:0000256" key="4">
    <source>
        <dbReference type="ARBA" id="ARBA00022685"/>
    </source>
</evidence>
<gene>
    <name evidence="11" type="ORF">EOD39_17266</name>
</gene>
<comment type="subcellular location">
    <subcellularLocation>
        <location evidence="1">Secreted</location>
    </subcellularLocation>
</comment>
<dbReference type="PANTHER" id="PTHR15035:SF9">
    <property type="entry name" value="CORTICOLIBERIN"/>
    <property type="match status" value="1"/>
</dbReference>
<evidence type="ECO:0000256" key="7">
    <source>
        <dbReference type="ARBA" id="ARBA00022815"/>
    </source>
</evidence>
<feature type="chain" id="PRO_5019463955" evidence="9">
    <location>
        <begin position="25"/>
        <end position="166"/>
    </location>
</feature>
<keyword evidence="4" id="KW-0165">Cleavage on pair of basic residues</keyword>
<evidence type="ECO:0000313" key="12">
    <source>
        <dbReference type="Proteomes" id="UP000289886"/>
    </source>
</evidence>
<accession>A0A444V3U3</accession>
<evidence type="ECO:0000256" key="6">
    <source>
        <dbReference type="ARBA" id="ARBA00022729"/>
    </source>
</evidence>
<keyword evidence="7" id="KW-0027">Amidation</keyword>
<dbReference type="Gene3D" id="6.10.250.1920">
    <property type="match status" value="1"/>
</dbReference>
<name>A0A444V3U3_ACIRT</name>
<dbReference type="Proteomes" id="UP000289886">
    <property type="component" value="Unassembled WGS sequence"/>
</dbReference>
<dbReference type="GO" id="GO:0005576">
    <property type="term" value="C:extracellular region"/>
    <property type="evidence" value="ECO:0007669"/>
    <property type="project" value="UniProtKB-SubCell"/>
</dbReference>
<feature type="signal peptide" evidence="9">
    <location>
        <begin position="1"/>
        <end position="24"/>
    </location>
</feature>
<evidence type="ECO:0000256" key="3">
    <source>
        <dbReference type="ARBA" id="ARBA00022525"/>
    </source>
</evidence>
<evidence type="ECO:0000313" key="11">
    <source>
        <dbReference type="EMBL" id="RXM95089.1"/>
    </source>
</evidence>
<keyword evidence="6 9" id="KW-0732">Signal</keyword>
<dbReference type="Pfam" id="PF00473">
    <property type="entry name" value="CRF"/>
    <property type="match status" value="1"/>
</dbReference>
<dbReference type="PANTHER" id="PTHR15035">
    <property type="entry name" value="CORTICOLIBERIN/UROCORTIN"/>
    <property type="match status" value="1"/>
</dbReference>
<reference evidence="11 12" key="1">
    <citation type="submission" date="2019-01" db="EMBL/GenBank/DDBJ databases">
        <title>Draft Genome and Complete Hox-Cluster Characterization of the Sterlet Sturgeon (Acipenser ruthenus).</title>
        <authorList>
            <person name="Wei Q."/>
        </authorList>
    </citation>
    <scope>NUCLEOTIDE SEQUENCE [LARGE SCALE GENOMIC DNA]</scope>
    <source>
        <strain evidence="11">WHYD16114868_AA</strain>
        <tissue evidence="11">Blood</tissue>
    </source>
</reference>
<organism evidence="11 12">
    <name type="scientific">Acipenser ruthenus</name>
    <name type="common">Sterlet sturgeon</name>
    <dbReference type="NCBI Taxonomy" id="7906"/>
    <lineage>
        <taxon>Eukaryota</taxon>
        <taxon>Metazoa</taxon>
        <taxon>Chordata</taxon>
        <taxon>Craniata</taxon>
        <taxon>Vertebrata</taxon>
        <taxon>Euteleostomi</taxon>
        <taxon>Actinopterygii</taxon>
        <taxon>Chondrostei</taxon>
        <taxon>Acipenseriformes</taxon>
        <taxon>Acipenseridae</taxon>
        <taxon>Acipenser</taxon>
    </lineage>
</organism>
<dbReference type="EMBL" id="SCEB01002675">
    <property type="protein sequence ID" value="RXM95089.1"/>
    <property type="molecule type" value="Genomic_DNA"/>
</dbReference>
<dbReference type="PROSITE" id="PS00511">
    <property type="entry name" value="CRF"/>
    <property type="match status" value="1"/>
</dbReference>
<sequence>MKLYLLVSASVLLVAFLPRHECRAIESPGAVHSGPDGQSDLYQQSLPILVRLGEEYLIRLGSANQKAPPSTLNSSPGASSATTNRALQVQLTQRLLQGNVGSVNRFLSSYGDQEEDAVEKGKRSEEPPISLDLTFHLLREVLEMARAEQLAQQAHSNRRMMEIIGK</sequence>
<evidence type="ECO:0000259" key="10">
    <source>
        <dbReference type="SMART" id="SM00039"/>
    </source>
</evidence>
<comment type="similarity">
    <text evidence="2">Belongs to the sauvagine/corticotropin-releasing factor/urotensin I family.</text>
</comment>
<proteinExistence type="inferred from homology"/>
<dbReference type="OrthoDB" id="9837731at2759"/>
<feature type="domain" description="Corticotropin-releasing factor" evidence="10">
    <location>
        <begin position="125"/>
        <end position="164"/>
    </location>
</feature>
<dbReference type="GO" id="GO:0005179">
    <property type="term" value="F:hormone activity"/>
    <property type="evidence" value="ECO:0007669"/>
    <property type="project" value="UniProtKB-KW"/>
</dbReference>
<dbReference type="AlphaFoldDB" id="A0A444V3U3"/>
<dbReference type="InterPro" id="IPR003620">
    <property type="entry name" value="Urocortin_CRF"/>
</dbReference>
<evidence type="ECO:0000256" key="5">
    <source>
        <dbReference type="ARBA" id="ARBA00022702"/>
    </source>
</evidence>
<evidence type="ECO:0000256" key="2">
    <source>
        <dbReference type="ARBA" id="ARBA00009287"/>
    </source>
</evidence>
<keyword evidence="3" id="KW-0964">Secreted</keyword>
<dbReference type="SMART" id="SM00039">
    <property type="entry name" value="CRF"/>
    <property type="match status" value="1"/>
</dbReference>
<evidence type="ECO:0000256" key="1">
    <source>
        <dbReference type="ARBA" id="ARBA00004613"/>
    </source>
</evidence>
<dbReference type="InterPro" id="IPR000187">
    <property type="entry name" value="CRF"/>
</dbReference>
<keyword evidence="12" id="KW-1185">Reference proteome</keyword>
<evidence type="ECO:0000256" key="8">
    <source>
        <dbReference type="SAM" id="MobiDB-lite"/>
    </source>
</evidence>
<protein>
    <submittedName>
        <fullName evidence="11">Corticoliberin-2</fullName>
    </submittedName>
</protein>
<feature type="region of interest" description="Disordered" evidence="8">
    <location>
        <begin position="64"/>
        <end position="83"/>
    </location>
</feature>
<dbReference type="InterPro" id="IPR018446">
    <property type="entry name" value="Corticotropin-releasing_fac_CS"/>
</dbReference>
<keyword evidence="5" id="KW-0372">Hormone</keyword>
<dbReference type="PRINTS" id="PR01612">
    <property type="entry name" value="CRFFAMILY"/>
</dbReference>